<evidence type="ECO:0000256" key="2">
    <source>
        <dbReference type="ARBA" id="ARBA00022723"/>
    </source>
</evidence>
<feature type="domain" description="CENP-V/GFA" evidence="5">
    <location>
        <begin position="11"/>
        <end position="129"/>
    </location>
</feature>
<proteinExistence type="inferred from homology"/>
<evidence type="ECO:0000313" key="7">
    <source>
        <dbReference type="Proteomes" id="UP000194474"/>
    </source>
</evidence>
<name>A0A1Y6F1P1_9HYPH</name>
<accession>A0A1Y6F1P1</accession>
<keyword evidence="7" id="KW-1185">Reference proteome</keyword>
<dbReference type="Pfam" id="PF04828">
    <property type="entry name" value="GFA"/>
    <property type="match status" value="1"/>
</dbReference>
<protein>
    <submittedName>
        <fullName evidence="6">Uncharacterized conserved protein</fullName>
    </submittedName>
</protein>
<evidence type="ECO:0000256" key="4">
    <source>
        <dbReference type="ARBA" id="ARBA00023239"/>
    </source>
</evidence>
<dbReference type="SUPFAM" id="SSF51316">
    <property type="entry name" value="Mss4-like"/>
    <property type="match status" value="1"/>
</dbReference>
<sequence length="147" mass="15964">MTTSHKPILDLTTACDCGAVTLHAQGTPISMFQCACTNCQKASGGGHTSVVLFPADSIRLTGATKTFSRPADSGATFMRHFCPECGTTVCAQSSRAPAFRIVPAGLFAGENDWFAPNQLIFSRSHAEWDQIDTHMPWHEAYRPETTR</sequence>
<organism evidence="6 7">
    <name type="scientific">Devosia lucknowensis</name>
    <dbReference type="NCBI Taxonomy" id="1096929"/>
    <lineage>
        <taxon>Bacteria</taxon>
        <taxon>Pseudomonadati</taxon>
        <taxon>Pseudomonadota</taxon>
        <taxon>Alphaproteobacteria</taxon>
        <taxon>Hyphomicrobiales</taxon>
        <taxon>Devosiaceae</taxon>
        <taxon>Devosia</taxon>
    </lineage>
</organism>
<keyword evidence="4" id="KW-0456">Lyase</keyword>
<evidence type="ECO:0000259" key="5">
    <source>
        <dbReference type="PROSITE" id="PS51891"/>
    </source>
</evidence>
<dbReference type="Proteomes" id="UP000194474">
    <property type="component" value="Unassembled WGS sequence"/>
</dbReference>
<dbReference type="InterPro" id="IPR006913">
    <property type="entry name" value="CENP-V/GFA"/>
</dbReference>
<dbReference type="PANTHER" id="PTHR33337">
    <property type="entry name" value="GFA DOMAIN-CONTAINING PROTEIN"/>
    <property type="match status" value="1"/>
</dbReference>
<dbReference type="InterPro" id="IPR011057">
    <property type="entry name" value="Mss4-like_sf"/>
</dbReference>
<dbReference type="PANTHER" id="PTHR33337:SF40">
    <property type="entry name" value="CENP-V_GFA DOMAIN-CONTAINING PROTEIN-RELATED"/>
    <property type="match status" value="1"/>
</dbReference>
<evidence type="ECO:0000256" key="3">
    <source>
        <dbReference type="ARBA" id="ARBA00022833"/>
    </source>
</evidence>
<dbReference type="AlphaFoldDB" id="A0A1Y6F1P1"/>
<keyword evidence="2" id="KW-0479">Metal-binding</keyword>
<gene>
    <name evidence="6" type="ORF">SAMN06295905_1469</name>
</gene>
<dbReference type="EMBL" id="FXWK01000001">
    <property type="protein sequence ID" value="SMQ66393.1"/>
    <property type="molecule type" value="Genomic_DNA"/>
</dbReference>
<evidence type="ECO:0000256" key="1">
    <source>
        <dbReference type="ARBA" id="ARBA00005495"/>
    </source>
</evidence>
<dbReference type="PROSITE" id="PS51891">
    <property type="entry name" value="CENP_V_GFA"/>
    <property type="match status" value="1"/>
</dbReference>
<dbReference type="OrthoDB" id="9807246at2"/>
<dbReference type="GO" id="GO:0016846">
    <property type="term" value="F:carbon-sulfur lyase activity"/>
    <property type="evidence" value="ECO:0007669"/>
    <property type="project" value="InterPro"/>
</dbReference>
<comment type="similarity">
    <text evidence="1">Belongs to the Gfa family.</text>
</comment>
<dbReference type="Gene3D" id="3.90.1590.10">
    <property type="entry name" value="glutathione-dependent formaldehyde- activating enzyme (gfa)"/>
    <property type="match status" value="1"/>
</dbReference>
<evidence type="ECO:0000313" key="6">
    <source>
        <dbReference type="EMBL" id="SMQ66393.1"/>
    </source>
</evidence>
<keyword evidence="3" id="KW-0862">Zinc</keyword>
<dbReference type="GO" id="GO:0046872">
    <property type="term" value="F:metal ion binding"/>
    <property type="evidence" value="ECO:0007669"/>
    <property type="project" value="UniProtKB-KW"/>
</dbReference>
<reference evidence="7" key="1">
    <citation type="submission" date="2017-04" db="EMBL/GenBank/DDBJ databases">
        <authorList>
            <person name="Varghese N."/>
            <person name="Submissions S."/>
        </authorList>
    </citation>
    <scope>NUCLEOTIDE SEQUENCE [LARGE SCALE GENOMIC DNA]</scope>
</reference>
<dbReference type="RefSeq" id="WP_086469787.1">
    <property type="nucleotide sequence ID" value="NZ_FXWK01000001.1"/>
</dbReference>